<dbReference type="InterPro" id="IPR036291">
    <property type="entry name" value="NAD(P)-bd_dom_sf"/>
</dbReference>
<proteinExistence type="predicted"/>
<evidence type="ECO:0000259" key="2">
    <source>
        <dbReference type="Pfam" id="PF01370"/>
    </source>
</evidence>
<evidence type="ECO:0000256" key="1">
    <source>
        <dbReference type="SAM" id="MobiDB-lite"/>
    </source>
</evidence>
<accession>A0A2G1UKY4</accession>
<dbReference type="InterPro" id="IPR050177">
    <property type="entry name" value="Lipid_A_modif_metabolic_enz"/>
</dbReference>
<sequence>MTILVTGATGFIGRHLCTTLTRDGHRVIALLRSPGALDPLRRFVNSNGGDGTLITPLAGDLERSDLGLEKPSENITAVVHLAARFGWGLAAAAAQDTNVTGSLRVAALAGKLGCRLVFVSGFMLANQPHLERLGISAACTDWTKVYRRVGAYEASKLEGAWAVRQFTSNNGLEMIEVQPATVIGHRQSGDLDPAQPFFSLLDNLYHGRMAMVPGSPAHWLPLVTVDYLSEVISAACLQPQVPARLLALDPATPGLRDLLAILAAELGCKAPQRHLPVGLMQFLLRLPMLARALRVAPESLEFIGTTRFDTAATDAFMVPGGIRQPELTSALRASARHYLSQQSPRDRLPSGSEQRGT</sequence>
<dbReference type="Proteomes" id="UP000231409">
    <property type="component" value="Unassembled WGS sequence"/>
</dbReference>
<comment type="caution">
    <text evidence="3">The sequence shown here is derived from an EMBL/GenBank/DDBJ whole genome shotgun (WGS) entry which is preliminary data.</text>
</comment>
<name>A0A2G1UKY4_9GAMM</name>
<dbReference type="EMBL" id="NTFH01000007">
    <property type="protein sequence ID" value="PHQ15105.1"/>
    <property type="molecule type" value="Genomic_DNA"/>
</dbReference>
<dbReference type="SUPFAM" id="SSF51735">
    <property type="entry name" value="NAD(P)-binding Rossmann-fold domains"/>
    <property type="match status" value="1"/>
</dbReference>
<reference evidence="3 4" key="1">
    <citation type="submission" date="2017-09" db="EMBL/GenBank/DDBJ databases">
        <title>The draft genome sequences of Marinobacter sp. PWS21.</title>
        <authorList>
            <person name="Cao J."/>
        </authorList>
    </citation>
    <scope>NUCLEOTIDE SEQUENCE [LARGE SCALE GENOMIC DNA]</scope>
    <source>
        <strain evidence="3 4">PWS21</strain>
    </source>
</reference>
<feature type="domain" description="NAD-dependent epimerase/dehydratase" evidence="2">
    <location>
        <begin position="3"/>
        <end position="238"/>
    </location>
</feature>
<dbReference type="Gene3D" id="3.40.50.720">
    <property type="entry name" value="NAD(P)-binding Rossmann-like Domain"/>
    <property type="match status" value="1"/>
</dbReference>
<dbReference type="RefSeq" id="WP_099614233.1">
    <property type="nucleotide sequence ID" value="NZ_KZ319370.1"/>
</dbReference>
<dbReference type="InterPro" id="IPR001509">
    <property type="entry name" value="Epimerase_deHydtase"/>
</dbReference>
<gene>
    <name evidence="3" type="ORF">CLH61_08140</name>
</gene>
<dbReference type="PANTHER" id="PTHR43245">
    <property type="entry name" value="BIFUNCTIONAL POLYMYXIN RESISTANCE PROTEIN ARNA"/>
    <property type="match status" value="1"/>
</dbReference>
<protein>
    <submittedName>
        <fullName evidence="3">NAD-dependent dehydratase</fullName>
    </submittedName>
</protein>
<dbReference type="Pfam" id="PF01370">
    <property type="entry name" value="Epimerase"/>
    <property type="match status" value="1"/>
</dbReference>
<evidence type="ECO:0000313" key="3">
    <source>
        <dbReference type="EMBL" id="PHQ15105.1"/>
    </source>
</evidence>
<dbReference type="AlphaFoldDB" id="A0A2G1UKY4"/>
<feature type="region of interest" description="Disordered" evidence="1">
    <location>
        <begin position="336"/>
        <end position="357"/>
    </location>
</feature>
<keyword evidence="4" id="KW-1185">Reference proteome</keyword>
<evidence type="ECO:0000313" key="4">
    <source>
        <dbReference type="Proteomes" id="UP000231409"/>
    </source>
</evidence>
<organism evidence="3 4">
    <name type="scientific">Marinobacter profundi</name>
    <dbReference type="NCBI Taxonomy" id="2666256"/>
    <lineage>
        <taxon>Bacteria</taxon>
        <taxon>Pseudomonadati</taxon>
        <taxon>Pseudomonadota</taxon>
        <taxon>Gammaproteobacteria</taxon>
        <taxon>Pseudomonadales</taxon>
        <taxon>Marinobacteraceae</taxon>
        <taxon>Marinobacter</taxon>
    </lineage>
</organism>